<feature type="region of interest" description="Disordered" evidence="2">
    <location>
        <begin position="379"/>
        <end position="400"/>
    </location>
</feature>
<dbReference type="FunFam" id="1.25.10.10:FF:000012">
    <property type="entry name" value="Dishevelled associated activator of morphogenesis 2"/>
    <property type="match status" value="2"/>
</dbReference>
<dbReference type="VEuPathDB" id="VectorBase:LLONM1_009378"/>
<feature type="coiled-coil region" evidence="1">
    <location>
        <begin position="413"/>
        <end position="510"/>
    </location>
</feature>
<dbReference type="SMART" id="SM01139">
    <property type="entry name" value="Drf_FH3"/>
    <property type="match status" value="2"/>
</dbReference>
<dbReference type="InterPro" id="IPR016024">
    <property type="entry name" value="ARM-type_fold"/>
</dbReference>
<organism evidence="6 7">
    <name type="scientific">Lutzomyia longipalpis</name>
    <name type="common">Sand fly</name>
    <dbReference type="NCBI Taxonomy" id="7200"/>
    <lineage>
        <taxon>Eukaryota</taxon>
        <taxon>Metazoa</taxon>
        <taxon>Ecdysozoa</taxon>
        <taxon>Arthropoda</taxon>
        <taxon>Hexapoda</taxon>
        <taxon>Insecta</taxon>
        <taxon>Pterygota</taxon>
        <taxon>Neoptera</taxon>
        <taxon>Endopterygota</taxon>
        <taxon>Diptera</taxon>
        <taxon>Nematocera</taxon>
        <taxon>Psychodoidea</taxon>
        <taxon>Psychodidae</taxon>
        <taxon>Lutzomyia</taxon>
        <taxon>Lutzomyia</taxon>
    </lineage>
</organism>
<dbReference type="Proteomes" id="UP000092461">
    <property type="component" value="Unassembled WGS sequence"/>
</dbReference>
<feature type="compositionally biased region" description="Polar residues" evidence="2">
    <location>
        <begin position="2122"/>
        <end position="2140"/>
    </location>
</feature>
<proteinExistence type="predicted"/>
<protein>
    <submittedName>
        <fullName evidence="6">Uncharacterized protein</fullName>
    </submittedName>
</protein>
<feature type="compositionally biased region" description="Low complexity" evidence="2">
    <location>
        <begin position="532"/>
        <end position="542"/>
    </location>
</feature>
<evidence type="ECO:0000313" key="6">
    <source>
        <dbReference type="EnsemblMetazoa" id="LLOJ001297-PA"/>
    </source>
</evidence>
<feature type="domain" description="GBD/FH3" evidence="4">
    <location>
        <begin position="1"/>
        <end position="384"/>
    </location>
</feature>
<dbReference type="SMART" id="SM01140">
    <property type="entry name" value="Drf_GBD"/>
    <property type="match status" value="2"/>
</dbReference>
<dbReference type="GO" id="GO:0030036">
    <property type="term" value="P:actin cytoskeleton organization"/>
    <property type="evidence" value="ECO:0007669"/>
    <property type="project" value="InterPro"/>
</dbReference>
<dbReference type="EMBL" id="AJWK01004687">
    <property type="status" value="NOT_ANNOTATED_CDS"/>
    <property type="molecule type" value="Genomic_DNA"/>
</dbReference>
<dbReference type="EMBL" id="AJWK01004688">
    <property type="status" value="NOT_ANNOTATED_CDS"/>
    <property type="molecule type" value="Genomic_DNA"/>
</dbReference>
<dbReference type="SMART" id="SM00498">
    <property type="entry name" value="FH2"/>
    <property type="match status" value="2"/>
</dbReference>
<feature type="coiled-coil region" evidence="1">
    <location>
        <begin position="854"/>
        <end position="881"/>
    </location>
</feature>
<feature type="domain" description="DAD" evidence="3">
    <location>
        <begin position="970"/>
        <end position="1001"/>
    </location>
</feature>
<dbReference type="InterPro" id="IPR014768">
    <property type="entry name" value="GBD/FH3_dom"/>
</dbReference>
<dbReference type="EnsemblMetazoa" id="LLOJ001297-RA">
    <property type="protein sequence ID" value="LLOJ001297-PA"/>
    <property type="gene ID" value="LLOJ001297"/>
</dbReference>
<feature type="region of interest" description="Disordered" evidence="2">
    <location>
        <begin position="999"/>
        <end position="1021"/>
    </location>
</feature>
<dbReference type="InterPro" id="IPR010472">
    <property type="entry name" value="FH3_dom"/>
</dbReference>
<sequence>MPAIDELDAKFAELVEELDLTAPNKAAMLSLPAQKKWQIYCSRKSHQDEGATVTSVPPTPEHYIDRLRDMSTQLMTQPEDSPCHEYNFKIETHTAQLDALKTALRTSAHSFVLRFVELNGLVVLLDLLQNLDWRVANSGVHTSLIGCIKALMNNTTGRAHVMAHPTSIDTIARSLAADNVKTKVAALEILGAVCLVPGGHKKVLVAMHHFQKFAAERTRFQSIINDLDRSTGAYRDDVNLKTAIMSFINAVLNYGPGQENLEFRLHLRYEFLMLGIQPVIEKLRKHENETLDRHLDFFEMVRTEDEKELSRKFSHEHVDTKSASAMFEAIRRKLSHSSAYPHLMSLLQHMLLLPFTSANNQHWLMFDRVVQQIILQTDARPPSDIDPDQMSTPKPQDPDIAPLTIDVKKIVKLLVKEEELTAARARAEELEKENLDCQAKLAKKEHELDLRTQEKEDLDTSLARMRERLEKESANHSQAVQRALNAEMRVEDLQHRYMQEQQERVRLERLVTEGSIPDDQKVAGLHGCNGQASPPTSPKAAAAPPPPPPLLPMPPPPPPGAPPPPMPMSACPAPASAKFELPKKNVPQPSNPLKSFNWSKLPDAKVNGTIWNELDESKWYSTMGLEDIDKLFSAYQKNGVTNDGSIEDLRMIGKNRTKILSVIDGRRAQNCTILLSKLKMSDEEISKAILSMDSSEQLPIDMVEQLLKFTPSAEERALLDEHTEDIESLARADRFLFEISNVMEASREVTRSRRLRKLLEIVLALDTKSSSVKGTTLLHYLVQIVEKKFKDLLKLDEDLPHIREASKVSLGEMDKDISMLRSGLAEVTREIEFQRSSGSPQSGDRFLPVMCEFHAQATVRLAELEDKFQDMKTRFDRAVRLFGEDGAVVQPDEFFGIFDAFLIAFTEARQDNENFKRRQEEEEKRAKQEAELKKRTIERKSKEGGILSSMAKNLGLKSSNSPTKGGATATDNKGEFDDLISALRTGDVFGEDMAKFKRSRKTRVSTPAATSNGNGTSPPGASEKFHLPNFCFLIFFSCVQDDEPPEICVVEGAFTLQTITPTQPMPAIDELDAKFAELVEELDLTAPNKAAMLSLPAQKKWQIYCSRKSHQDEGATVTSVPPTPEHYIDRLRDMSTQLMTQPEDSPCHEYNFKIETHTAQLDALKTALRTSAHSFVLRFVELNGLVVLLDLLQNLDWRVANSGVHTSLIGCIKALMNNTTGRAHVMAHPTSIDTIARSLAADNVKTKVAALEILGAVCLVPGGHKKVLVAMHHFQKFAAERTRFQSIINDLDRSTGAYRDDVNLKTAIMSFINAVLNYGPGQENLEFRLHLRYEFLMLGIQPVIEKLRKHENETLDRHLDFFEMVRTEDEKELSRKFSHEHVDTKSASAMFEAIRRKLSHSSAYPHLMSLLQHMLLLPFTSANNQHWLMFDRVVQQIILQTDARPPSDIDPDQMSTPKPQDPDIAPLTIDVKKIVKLLVKEEELTAARARAEELEKENLDCQAKLAKKEHELDLRTQEKEDLDTSLARMRERLEKESANHSQAVQRALNAEMRVEDLQHRYMQEQQERVRLERLVTEGSIPDDQKVAGLHGCNGQASPPTSPKAAAAPPPPPPLLPMPPPPPPGAPPPPMPMSACPAPASAKFELPKKNVPQPSNPLKSFNWSKLPDAKVNGTIWNELDESKWYSTMGLEDIDKLFSAYQKNGVTNDGSIEDLRMIGKNRTKILSVIDGRRAQNCTILLSKLKMSDEEISKAILSMDSSEQLPIDMVEQLLKFTPSAEERALLDEHTEDIESLARADRFLFEISKIPHYEQRLRSLHYKKRFHVTVNEVSPRLTSVMEASREVTRSRRLRKLLEIVLALGNYMNRGARGNASGFRLASLNRLADTKSSSVKGTTLLHYLVQIVEKKFKDLLKLDEDLPHIREASKVSLGEMDKDISMLRSGLAEVTREIEFQRSSGSPQSGDRFLPVMCEFHAQATVRLAELEDKFQDMKTRFDRAVRLFGEDGAVVQPDEFFGIFDAFLIAFTEARQDNENFKRRQEEEEKRAKQEAELKKRTIERKSKEGGILSSMAKNLGLKSSNSPTKGGATAADNKGEFDDLISALRTGDVFGEDMAKFKRSRKTRVSTPSGHEQWQRNIPTSEK</sequence>
<reference evidence="6" key="1">
    <citation type="submission" date="2020-05" db="UniProtKB">
        <authorList>
            <consortium name="EnsemblMetazoa"/>
        </authorList>
    </citation>
    <scope>IDENTIFICATION</scope>
    <source>
        <strain evidence="6">Jacobina</strain>
    </source>
</reference>
<feature type="region of interest" description="Disordered" evidence="2">
    <location>
        <begin position="1443"/>
        <end position="1464"/>
    </location>
</feature>
<feature type="region of interest" description="Disordered" evidence="2">
    <location>
        <begin position="1580"/>
        <end position="1638"/>
    </location>
</feature>
<dbReference type="Pfam" id="PF06367">
    <property type="entry name" value="Drf_FH3"/>
    <property type="match status" value="2"/>
</dbReference>
<dbReference type="SUPFAM" id="SSF101447">
    <property type="entry name" value="Formin homology 2 domain (FH2 domain)"/>
    <property type="match status" value="2"/>
</dbReference>
<dbReference type="SUPFAM" id="SSF48371">
    <property type="entry name" value="ARM repeat"/>
    <property type="match status" value="2"/>
</dbReference>
<dbReference type="GO" id="GO:0031267">
    <property type="term" value="F:small GTPase binding"/>
    <property type="evidence" value="ECO:0007669"/>
    <property type="project" value="InterPro"/>
</dbReference>
<feature type="compositionally biased region" description="Pro residues" evidence="2">
    <location>
        <begin position="543"/>
        <end position="567"/>
    </location>
</feature>
<dbReference type="Pfam" id="PF02181">
    <property type="entry name" value="FH2"/>
    <property type="match status" value="3"/>
</dbReference>
<feature type="domain" description="GBD/FH3" evidence="4">
    <location>
        <begin position="1063"/>
        <end position="1448"/>
    </location>
</feature>
<dbReference type="VEuPathDB" id="VectorBase:LLOJ001297"/>
<dbReference type="Gene3D" id="1.25.10.10">
    <property type="entry name" value="Leucine-rich Repeat Variant"/>
    <property type="match status" value="2"/>
</dbReference>
<feature type="compositionally biased region" description="Basic and acidic residues" evidence="2">
    <location>
        <begin position="2032"/>
        <end position="2061"/>
    </location>
</feature>
<evidence type="ECO:0000259" key="4">
    <source>
        <dbReference type="PROSITE" id="PS51232"/>
    </source>
</evidence>
<dbReference type="PANTHER" id="PTHR45725">
    <property type="entry name" value="FORMIN HOMOLOGY 2 FAMILY MEMBER"/>
    <property type="match status" value="1"/>
</dbReference>
<evidence type="ECO:0000256" key="1">
    <source>
        <dbReference type="SAM" id="Coils"/>
    </source>
</evidence>
<evidence type="ECO:0000313" key="7">
    <source>
        <dbReference type="Proteomes" id="UP000092461"/>
    </source>
</evidence>
<dbReference type="InterPro" id="IPR014767">
    <property type="entry name" value="DAD_dom"/>
</dbReference>
<feature type="compositionally biased region" description="Pro residues" evidence="2">
    <location>
        <begin position="1607"/>
        <end position="1631"/>
    </location>
</feature>
<feature type="compositionally biased region" description="Low complexity" evidence="2">
    <location>
        <begin position="1596"/>
        <end position="1606"/>
    </location>
</feature>
<dbReference type="Pfam" id="PF06371">
    <property type="entry name" value="Drf_GBD"/>
    <property type="match status" value="2"/>
</dbReference>
<dbReference type="InterPro" id="IPR015425">
    <property type="entry name" value="FH2_Formin"/>
</dbReference>
<dbReference type="InterPro" id="IPR051425">
    <property type="entry name" value="Formin_Homology"/>
</dbReference>
<dbReference type="GO" id="GO:0030838">
    <property type="term" value="P:positive regulation of actin filament polymerization"/>
    <property type="evidence" value="ECO:0007669"/>
    <property type="project" value="TreeGrafter"/>
</dbReference>
<dbReference type="GO" id="GO:0003779">
    <property type="term" value="F:actin binding"/>
    <property type="evidence" value="ECO:0007669"/>
    <property type="project" value="InterPro"/>
</dbReference>
<name>A0A1B0CAZ8_LUTLO</name>
<feature type="domain" description="DAD" evidence="3">
    <location>
        <begin position="2088"/>
        <end position="2119"/>
    </location>
</feature>
<dbReference type="PROSITE" id="PS51444">
    <property type="entry name" value="FH2"/>
    <property type="match status" value="2"/>
</dbReference>
<dbReference type="PROSITE" id="PS51232">
    <property type="entry name" value="GBD_FH3"/>
    <property type="match status" value="2"/>
</dbReference>
<evidence type="ECO:0000259" key="3">
    <source>
        <dbReference type="PROSITE" id="PS51231"/>
    </source>
</evidence>
<dbReference type="Gene3D" id="1.20.58.2220">
    <property type="entry name" value="Formin, FH2 domain"/>
    <property type="match status" value="3"/>
</dbReference>
<dbReference type="InterPro" id="IPR010473">
    <property type="entry name" value="GTPase-bd"/>
</dbReference>
<feature type="domain" description="FH2" evidence="5">
    <location>
        <begin position="583"/>
        <end position="980"/>
    </location>
</feature>
<feature type="compositionally biased region" description="Polar residues" evidence="2">
    <location>
        <begin position="1004"/>
        <end position="1019"/>
    </location>
</feature>
<feature type="coiled-coil region" evidence="1">
    <location>
        <begin position="1477"/>
        <end position="1574"/>
    </location>
</feature>
<feature type="region of interest" description="Disordered" evidence="2">
    <location>
        <begin position="951"/>
        <end position="972"/>
    </location>
</feature>
<dbReference type="InterPro" id="IPR011989">
    <property type="entry name" value="ARM-like"/>
</dbReference>
<feature type="region of interest" description="Disordered" evidence="2">
    <location>
        <begin position="914"/>
        <end position="939"/>
    </location>
</feature>
<feature type="domain" description="FH2" evidence="5">
    <location>
        <begin position="1647"/>
        <end position="2049"/>
    </location>
</feature>
<feature type="region of interest" description="Disordered" evidence="2">
    <location>
        <begin position="2114"/>
        <end position="2140"/>
    </location>
</feature>
<accession>A0A1B0CAZ8</accession>
<feature type="region of interest" description="Disordered" evidence="2">
    <location>
        <begin position="2032"/>
        <end position="2092"/>
    </location>
</feature>
<feature type="coiled-coil region" evidence="1">
    <location>
        <begin position="1972"/>
        <end position="1999"/>
    </location>
</feature>
<evidence type="ECO:0000259" key="5">
    <source>
        <dbReference type="PROSITE" id="PS51444"/>
    </source>
</evidence>
<keyword evidence="7" id="KW-1185">Reference proteome</keyword>
<dbReference type="Gene3D" id="1.10.238.150">
    <property type="entry name" value="Formin, FH3 diaphanous domain"/>
    <property type="match status" value="2"/>
</dbReference>
<keyword evidence="1" id="KW-0175">Coiled coil</keyword>
<dbReference type="FunFam" id="1.20.58.2220:FF:000009">
    <property type="entry name" value="Disheveled-associated activator of morphogenesis"/>
    <property type="match status" value="1"/>
</dbReference>
<feature type="region of interest" description="Disordered" evidence="2">
    <location>
        <begin position="516"/>
        <end position="574"/>
    </location>
</feature>
<dbReference type="InterPro" id="IPR042201">
    <property type="entry name" value="FH2_Formin_sf"/>
</dbReference>
<dbReference type="PANTHER" id="PTHR45725:SF1">
    <property type="entry name" value="DISHEVELLED ASSOCIATED ACTIVATOR OF MORPHOGENESIS, ISOFORM D"/>
    <property type="match status" value="1"/>
</dbReference>
<evidence type="ECO:0000256" key="2">
    <source>
        <dbReference type="SAM" id="MobiDB-lite"/>
    </source>
</evidence>
<dbReference type="PROSITE" id="PS51231">
    <property type="entry name" value="DAD"/>
    <property type="match status" value="2"/>
</dbReference>